<keyword evidence="2" id="KW-0732">Signal</keyword>
<accession>A0AA40C8E7</accession>
<feature type="region of interest" description="Disordered" evidence="1">
    <location>
        <begin position="97"/>
        <end position="124"/>
    </location>
</feature>
<keyword evidence="4" id="KW-1185">Reference proteome</keyword>
<dbReference type="AlphaFoldDB" id="A0AA40C8E7"/>
<feature type="chain" id="PRO_5041206732" evidence="2">
    <location>
        <begin position="22"/>
        <end position="186"/>
    </location>
</feature>
<reference evidence="3" key="1">
    <citation type="submission" date="2023-06" db="EMBL/GenBank/DDBJ databases">
        <title>Genome-scale phylogeny and comparative genomics of the fungal order Sordariales.</title>
        <authorList>
            <consortium name="Lawrence Berkeley National Laboratory"/>
            <person name="Hensen N."/>
            <person name="Bonometti L."/>
            <person name="Westerberg I."/>
            <person name="Brannstrom I.O."/>
            <person name="Guillou S."/>
            <person name="Cros-Aarteil S."/>
            <person name="Calhoun S."/>
            <person name="Haridas S."/>
            <person name="Kuo A."/>
            <person name="Mondo S."/>
            <person name="Pangilinan J."/>
            <person name="Riley R."/>
            <person name="LaButti K."/>
            <person name="Andreopoulos B."/>
            <person name="Lipzen A."/>
            <person name="Chen C."/>
            <person name="Yanf M."/>
            <person name="Daum C."/>
            <person name="Ng V."/>
            <person name="Clum A."/>
            <person name="Steindorff A."/>
            <person name="Ohm R."/>
            <person name="Martin F."/>
            <person name="Silar P."/>
            <person name="Natvig D."/>
            <person name="Lalanne C."/>
            <person name="Gautier V."/>
            <person name="Ament-velasquez S.L."/>
            <person name="Kruys A."/>
            <person name="Hutchinson M.I."/>
            <person name="Powell A.J."/>
            <person name="Barry K."/>
            <person name="Miller A.N."/>
            <person name="Grigoriev I.V."/>
            <person name="Debuchy R."/>
            <person name="Gladieux P."/>
            <person name="Thoren M.H."/>
            <person name="Johannesson H."/>
        </authorList>
    </citation>
    <scope>NUCLEOTIDE SEQUENCE</scope>
    <source>
        <strain evidence="3">SMH3391-2</strain>
    </source>
</reference>
<feature type="compositionally biased region" description="Low complexity" evidence="1">
    <location>
        <begin position="98"/>
        <end position="116"/>
    </location>
</feature>
<proteinExistence type="predicted"/>
<evidence type="ECO:0000256" key="1">
    <source>
        <dbReference type="SAM" id="MobiDB-lite"/>
    </source>
</evidence>
<organism evidence="3 4">
    <name type="scientific">Bombardia bombarda</name>
    <dbReference type="NCBI Taxonomy" id="252184"/>
    <lineage>
        <taxon>Eukaryota</taxon>
        <taxon>Fungi</taxon>
        <taxon>Dikarya</taxon>
        <taxon>Ascomycota</taxon>
        <taxon>Pezizomycotina</taxon>
        <taxon>Sordariomycetes</taxon>
        <taxon>Sordariomycetidae</taxon>
        <taxon>Sordariales</taxon>
        <taxon>Lasiosphaeriaceae</taxon>
        <taxon>Bombardia</taxon>
    </lineage>
</organism>
<protein>
    <submittedName>
        <fullName evidence="3">Uncharacterized protein</fullName>
    </submittedName>
</protein>
<evidence type="ECO:0000313" key="3">
    <source>
        <dbReference type="EMBL" id="KAK0629361.1"/>
    </source>
</evidence>
<evidence type="ECO:0000313" key="4">
    <source>
        <dbReference type="Proteomes" id="UP001174934"/>
    </source>
</evidence>
<sequence length="186" mass="19292">MRSSLTATLCLVPLLSPLAICATTTTTTTPGSPPLNMTAISSRDGYSVLECWQLASVPVDAMSAANYALGANTTTATWSRIEPRTFVGEAWAPHVQITSPAPSSSSSTNEVANESSTASSAQLGGAGAEQLTELSSVLIAADLKAVSTIQGHLTEFPSDEPTVLVQIPFEGDKIPEHVVLYDGPCV</sequence>
<dbReference type="EMBL" id="JAULSR010000002">
    <property type="protein sequence ID" value="KAK0629361.1"/>
    <property type="molecule type" value="Genomic_DNA"/>
</dbReference>
<gene>
    <name evidence="3" type="ORF">B0T17DRAFT_525310</name>
</gene>
<feature type="signal peptide" evidence="2">
    <location>
        <begin position="1"/>
        <end position="21"/>
    </location>
</feature>
<comment type="caution">
    <text evidence="3">The sequence shown here is derived from an EMBL/GenBank/DDBJ whole genome shotgun (WGS) entry which is preliminary data.</text>
</comment>
<evidence type="ECO:0000256" key="2">
    <source>
        <dbReference type="SAM" id="SignalP"/>
    </source>
</evidence>
<dbReference type="Proteomes" id="UP001174934">
    <property type="component" value="Unassembled WGS sequence"/>
</dbReference>
<name>A0AA40C8E7_9PEZI</name>